<evidence type="ECO:0000256" key="2">
    <source>
        <dbReference type="ARBA" id="ARBA00022485"/>
    </source>
</evidence>
<dbReference type="SMART" id="SM00729">
    <property type="entry name" value="Elp3"/>
    <property type="match status" value="1"/>
</dbReference>
<dbReference type="GO" id="GO:0046872">
    <property type="term" value="F:metal ion binding"/>
    <property type="evidence" value="ECO:0007669"/>
    <property type="project" value="UniProtKB-KW"/>
</dbReference>
<dbReference type="InterPro" id="IPR058240">
    <property type="entry name" value="rSAM_sf"/>
</dbReference>
<protein>
    <submittedName>
        <fullName evidence="10">Threonylcarbamoyladenosine tRNA methylthiotransferase MtaB</fullName>
    </submittedName>
</protein>
<dbReference type="PANTHER" id="PTHR11918">
    <property type="entry name" value="RADICAL SAM PROTEINS"/>
    <property type="match status" value="1"/>
</dbReference>
<dbReference type="Gene3D" id="3.40.50.12160">
    <property type="entry name" value="Methylthiotransferase, N-terminal domain"/>
    <property type="match status" value="1"/>
</dbReference>
<keyword evidence="5" id="KW-0479">Metal-binding</keyword>
<dbReference type="GO" id="GO:0051539">
    <property type="term" value="F:4 iron, 4 sulfur cluster binding"/>
    <property type="evidence" value="ECO:0007669"/>
    <property type="project" value="UniProtKB-KW"/>
</dbReference>
<dbReference type="Pfam" id="PF04055">
    <property type="entry name" value="Radical_SAM"/>
    <property type="match status" value="1"/>
</dbReference>
<comment type="caution">
    <text evidence="10">The sequence shown here is derived from an EMBL/GenBank/DDBJ whole genome shotgun (WGS) entry which is preliminary data.</text>
</comment>
<dbReference type="AlphaFoldDB" id="W6TE86"/>
<evidence type="ECO:0000313" key="10">
    <source>
        <dbReference type="EMBL" id="ETZ07241.1"/>
    </source>
</evidence>
<dbReference type="PROSITE" id="PS51449">
    <property type="entry name" value="MTTASE_N"/>
    <property type="match status" value="1"/>
</dbReference>
<organism evidence="10 11">
    <name type="scientific">Holospora obtusa F1</name>
    <dbReference type="NCBI Taxonomy" id="1399147"/>
    <lineage>
        <taxon>Bacteria</taxon>
        <taxon>Pseudomonadati</taxon>
        <taxon>Pseudomonadota</taxon>
        <taxon>Alphaproteobacteria</taxon>
        <taxon>Holosporales</taxon>
        <taxon>Holosporaceae</taxon>
        <taxon>Holospora</taxon>
    </lineage>
</organism>
<reference evidence="10 11" key="1">
    <citation type="journal article" date="2014" name="FEMS Microbiol. Lett.">
        <title>Draft genome sequences of three Holospora species (Holospora obtusa, Holospora undulata, and Holospora elegans), endonuclear symbiotic bacteria of the ciliate Paramecium caudatum.</title>
        <authorList>
            <person name="Dohra H."/>
            <person name="Tanaka K."/>
            <person name="Suzuki T."/>
            <person name="Fujishima M."/>
            <person name="Suzuki H."/>
        </authorList>
    </citation>
    <scope>NUCLEOTIDE SEQUENCE [LARGE SCALE GENOMIC DNA]</scope>
    <source>
        <strain evidence="10 11">F1</strain>
    </source>
</reference>
<dbReference type="eggNOG" id="COG0621">
    <property type="taxonomic scope" value="Bacteria"/>
</dbReference>
<dbReference type="PROSITE" id="PS51918">
    <property type="entry name" value="RADICAL_SAM"/>
    <property type="match status" value="1"/>
</dbReference>
<evidence type="ECO:0000256" key="1">
    <source>
        <dbReference type="ARBA" id="ARBA00001966"/>
    </source>
</evidence>
<evidence type="ECO:0000256" key="5">
    <source>
        <dbReference type="ARBA" id="ARBA00022723"/>
    </source>
</evidence>
<dbReference type="SUPFAM" id="SSF102114">
    <property type="entry name" value="Radical SAM enzymes"/>
    <property type="match status" value="1"/>
</dbReference>
<dbReference type="PROSITE" id="PS01278">
    <property type="entry name" value="MTTASE_RADICAL"/>
    <property type="match status" value="1"/>
</dbReference>
<dbReference type="RefSeq" id="WP_021827140.1">
    <property type="nucleotide sequence ID" value="NZ_AWTR02000058.1"/>
</dbReference>
<dbReference type="Gene3D" id="3.80.30.20">
    <property type="entry name" value="tm_1862 like domain"/>
    <property type="match status" value="1"/>
</dbReference>
<evidence type="ECO:0000256" key="3">
    <source>
        <dbReference type="ARBA" id="ARBA00022679"/>
    </source>
</evidence>
<dbReference type="InterPro" id="IPR006638">
    <property type="entry name" value="Elp3/MiaA/NifB-like_rSAM"/>
</dbReference>
<feature type="domain" description="MTTase N-terminal" evidence="8">
    <location>
        <begin position="16"/>
        <end position="120"/>
    </location>
</feature>
<evidence type="ECO:0000256" key="6">
    <source>
        <dbReference type="ARBA" id="ARBA00023004"/>
    </source>
</evidence>
<dbReference type="NCBIfam" id="TIGR01579">
    <property type="entry name" value="MiaB-like-C"/>
    <property type="match status" value="1"/>
</dbReference>
<dbReference type="CDD" id="cd01335">
    <property type="entry name" value="Radical_SAM"/>
    <property type="match status" value="1"/>
</dbReference>
<keyword evidence="11" id="KW-1185">Reference proteome</keyword>
<dbReference type="PANTHER" id="PTHR11918:SF45">
    <property type="entry name" value="THREONYLCARBAMOYLADENOSINE TRNA METHYLTHIOTRANSFERASE"/>
    <property type="match status" value="1"/>
</dbReference>
<feature type="domain" description="Radical SAM core" evidence="9">
    <location>
        <begin position="141"/>
        <end position="372"/>
    </location>
</feature>
<dbReference type="PROSITE" id="PS51257">
    <property type="entry name" value="PROKAR_LIPOPROTEIN"/>
    <property type="match status" value="1"/>
</dbReference>
<name>W6TE86_HOLOB</name>
<dbReference type="SFLD" id="SFLDS00029">
    <property type="entry name" value="Radical_SAM"/>
    <property type="match status" value="1"/>
</dbReference>
<comment type="cofactor">
    <cofactor evidence="1">
        <name>[4Fe-4S] cluster</name>
        <dbReference type="ChEBI" id="CHEBI:49883"/>
    </cofactor>
</comment>
<dbReference type="InterPro" id="IPR020612">
    <property type="entry name" value="Methylthiotransferase_CS"/>
</dbReference>
<keyword evidence="4" id="KW-0949">S-adenosyl-L-methionine</keyword>
<evidence type="ECO:0000256" key="7">
    <source>
        <dbReference type="ARBA" id="ARBA00023014"/>
    </source>
</evidence>
<dbReference type="InterPro" id="IPR023404">
    <property type="entry name" value="rSAM_horseshoe"/>
</dbReference>
<keyword evidence="3" id="KW-0808">Transferase</keyword>
<dbReference type="Pfam" id="PF00919">
    <property type="entry name" value="UPF0004"/>
    <property type="match status" value="1"/>
</dbReference>
<sequence length="430" mass="48894">MEEKTKENKIKCKDNFGVQTVTLGCRLNIHESHVMEDLAIQEGLKNTIIVNTCAVTKEAERQSHQALRSARANHPEAYIIATGCAVQLNPESFSLMPEINRIIGNDGKLKKESFSKDFPYRVSVGPLERKIQENFPILNHFKGKIRAFLQVQNGCNHRCAFCNIPKARGPSRSVPLGWIVQQIRALCQAGVQEVVFTGVDLTSYGKDLPGNVSLGRMIKRVLMQVPELKRLRLSSLDSIEIDEALFEVLAYDHRMLPHLHLSFQSGSSYILNRMLRRHTREDALDFCDRIRKVRPEINLTSDFIVGFPGETEHMFEETVSFVKETRLGMCHIFPFSPRPGTLATKLDGHLQKSEIKERAKCLRQENQLFFQEILQKKIDTVQSVLIEEGSFGYSSDFIRVTLDPDPGVRQSIQNIRITQCTAKGWKGMLN</sequence>
<dbReference type="NCBIfam" id="TIGR00089">
    <property type="entry name" value="MiaB/RimO family radical SAM methylthiotransferase"/>
    <property type="match status" value="1"/>
</dbReference>
<proteinExistence type="predicted"/>
<dbReference type="SFLD" id="SFLDG01082">
    <property type="entry name" value="B12-binding_domain_containing"/>
    <property type="match status" value="1"/>
</dbReference>
<evidence type="ECO:0000313" key="11">
    <source>
        <dbReference type="Proteomes" id="UP000019112"/>
    </source>
</evidence>
<dbReference type="InterPro" id="IPR006467">
    <property type="entry name" value="MiaB-like_bact"/>
</dbReference>
<evidence type="ECO:0000259" key="8">
    <source>
        <dbReference type="PROSITE" id="PS51449"/>
    </source>
</evidence>
<evidence type="ECO:0000259" key="9">
    <source>
        <dbReference type="PROSITE" id="PS51918"/>
    </source>
</evidence>
<dbReference type="Proteomes" id="UP000019112">
    <property type="component" value="Unassembled WGS sequence"/>
</dbReference>
<dbReference type="InterPro" id="IPR038135">
    <property type="entry name" value="Methylthiotransferase_N_sf"/>
</dbReference>
<accession>W6TE86</accession>
<dbReference type="OrthoDB" id="9805215at2"/>
<dbReference type="InterPro" id="IPR013848">
    <property type="entry name" value="Methylthiotransferase_N"/>
</dbReference>
<keyword evidence="2" id="KW-0004">4Fe-4S</keyword>
<dbReference type="InterPro" id="IPR007197">
    <property type="entry name" value="rSAM"/>
</dbReference>
<dbReference type="GO" id="GO:0035598">
    <property type="term" value="F:tRNA (N(6)-L-threonylcarbamoyladenosine(37)-C(2))-methylthiotransferase activity"/>
    <property type="evidence" value="ECO:0007669"/>
    <property type="project" value="TreeGrafter"/>
</dbReference>
<dbReference type="EMBL" id="AWTR02000058">
    <property type="protein sequence ID" value="ETZ07241.1"/>
    <property type="molecule type" value="Genomic_DNA"/>
</dbReference>
<evidence type="ECO:0000256" key="4">
    <source>
        <dbReference type="ARBA" id="ARBA00022691"/>
    </source>
</evidence>
<keyword evidence="7" id="KW-0411">Iron-sulfur</keyword>
<keyword evidence="6" id="KW-0408">Iron</keyword>
<gene>
    <name evidence="10" type="ORF">P618_200575</name>
</gene>
<dbReference type="STRING" id="1399147.P618_200575"/>
<dbReference type="InterPro" id="IPR005839">
    <property type="entry name" value="Methylthiotransferase"/>
</dbReference>